<dbReference type="AlphaFoldDB" id="A0A1Y5RGT0"/>
<dbReference type="Proteomes" id="UP000193409">
    <property type="component" value="Unassembled WGS sequence"/>
</dbReference>
<evidence type="ECO:0000256" key="2">
    <source>
        <dbReference type="ARBA" id="ARBA00023125"/>
    </source>
</evidence>
<dbReference type="EMBL" id="FWFQ01000002">
    <property type="protein sequence ID" value="SLN14331.1"/>
    <property type="molecule type" value="Genomic_DNA"/>
</dbReference>
<evidence type="ECO:0000259" key="4">
    <source>
        <dbReference type="PROSITE" id="PS50943"/>
    </source>
</evidence>
<evidence type="ECO:0000256" key="3">
    <source>
        <dbReference type="ARBA" id="ARBA00023163"/>
    </source>
</evidence>
<dbReference type="Pfam" id="PF01381">
    <property type="entry name" value="HTH_3"/>
    <property type="match status" value="1"/>
</dbReference>
<dbReference type="RefSeq" id="WP_085866907.1">
    <property type="nucleotide sequence ID" value="NZ_FWFQ01000002.1"/>
</dbReference>
<dbReference type="Pfam" id="PF09856">
    <property type="entry name" value="ScfRs"/>
    <property type="match status" value="1"/>
</dbReference>
<proteinExistence type="predicted"/>
<dbReference type="InterPro" id="IPR018653">
    <property type="entry name" value="ScfR_C"/>
</dbReference>
<dbReference type="OrthoDB" id="7790108at2"/>
<dbReference type="Gene3D" id="1.10.260.40">
    <property type="entry name" value="lambda repressor-like DNA-binding domains"/>
    <property type="match status" value="1"/>
</dbReference>
<dbReference type="PANTHER" id="PTHR46797:SF23">
    <property type="entry name" value="HTH-TYPE TRANSCRIPTIONAL REGULATOR SUTR"/>
    <property type="match status" value="1"/>
</dbReference>
<keyword evidence="3" id="KW-0804">Transcription</keyword>
<sequence>MAKPALTGNRIRERRAVLGLKQADLARKVGVSPSYLNLIEHNKRRIGGKLLVDLARELEVDASALTEGAEAALLASLRDAAMGQTEAAPELPRIEEFAGRFPGWAGLIAWQHRHIAALERTVATLTDRLTHDPFLSESLHEVLSAVTAIRSTATILNDTKDIEPEWRERFHRNIHDDSLRLAESSQALVTYLDSSGDAETTLASPEEELESWMESRGYHLPELEAGETTAEALIAGAGELTSSHARTVAGYYLARYMQDARRMPMDALRDAVGEHGLDPAALAQGFGVDMAAVMRRLSVLPAGEGEERLGLVVCDSSGTLSFRKPPEGFPLPRFGAACPLWPLYQALSRPMAPIRSAIRTTGRNPRRFLAFAISQPAYQAGFDSPQVFEATMLLVPESRAPLPAGDPLPVGASCRICARRRCAARREPSILAEGS</sequence>
<keyword evidence="2" id="KW-0238">DNA-binding</keyword>
<evidence type="ECO:0000313" key="5">
    <source>
        <dbReference type="EMBL" id="SLN14331.1"/>
    </source>
</evidence>
<dbReference type="GO" id="GO:0003700">
    <property type="term" value="F:DNA-binding transcription factor activity"/>
    <property type="evidence" value="ECO:0007669"/>
    <property type="project" value="TreeGrafter"/>
</dbReference>
<dbReference type="PROSITE" id="PS50943">
    <property type="entry name" value="HTH_CROC1"/>
    <property type="match status" value="1"/>
</dbReference>
<keyword evidence="6" id="KW-1185">Reference proteome</keyword>
<dbReference type="InterPro" id="IPR001387">
    <property type="entry name" value="Cro/C1-type_HTH"/>
</dbReference>
<reference evidence="5 6" key="1">
    <citation type="submission" date="2017-03" db="EMBL/GenBank/DDBJ databases">
        <authorList>
            <person name="Afonso C.L."/>
            <person name="Miller P.J."/>
            <person name="Scott M.A."/>
            <person name="Spackman E."/>
            <person name="Goraichik I."/>
            <person name="Dimitrov K.M."/>
            <person name="Suarez D.L."/>
            <person name="Swayne D.E."/>
        </authorList>
    </citation>
    <scope>NUCLEOTIDE SEQUENCE [LARGE SCALE GENOMIC DNA]</scope>
    <source>
        <strain evidence="5 6">CECT 7680</strain>
    </source>
</reference>
<dbReference type="InterPro" id="IPR010982">
    <property type="entry name" value="Lambda_DNA-bd_dom_sf"/>
</dbReference>
<protein>
    <submittedName>
        <fullName evidence="5">Helix-turn-helix domain protein</fullName>
    </submittedName>
</protein>
<organism evidence="5 6">
    <name type="scientific">Pseudoruegeria aquimaris</name>
    <dbReference type="NCBI Taxonomy" id="393663"/>
    <lineage>
        <taxon>Bacteria</taxon>
        <taxon>Pseudomonadati</taxon>
        <taxon>Pseudomonadota</taxon>
        <taxon>Alphaproteobacteria</taxon>
        <taxon>Rhodobacterales</taxon>
        <taxon>Roseobacteraceae</taxon>
        <taxon>Pseudoruegeria</taxon>
    </lineage>
</organism>
<dbReference type="SMART" id="SM00530">
    <property type="entry name" value="HTH_XRE"/>
    <property type="match status" value="1"/>
</dbReference>
<dbReference type="CDD" id="cd00093">
    <property type="entry name" value="HTH_XRE"/>
    <property type="match status" value="1"/>
</dbReference>
<dbReference type="SUPFAM" id="SSF47413">
    <property type="entry name" value="lambda repressor-like DNA-binding domains"/>
    <property type="match status" value="1"/>
</dbReference>
<dbReference type="InterPro" id="IPR050807">
    <property type="entry name" value="TransReg_Diox_bact_type"/>
</dbReference>
<feature type="domain" description="HTH cro/C1-type" evidence="4">
    <location>
        <begin position="11"/>
        <end position="65"/>
    </location>
</feature>
<dbReference type="GO" id="GO:0005829">
    <property type="term" value="C:cytosol"/>
    <property type="evidence" value="ECO:0007669"/>
    <property type="project" value="TreeGrafter"/>
</dbReference>
<dbReference type="GO" id="GO:0003677">
    <property type="term" value="F:DNA binding"/>
    <property type="evidence" value="ECO:0007669"/>
    <property type="project" value="UniProtKB-KW"/>
</dbReference>
<keyword evidence="1" id="KW-0805">Transcription regulation</keyword>
<gene>
    <name evidence="5" type="ORF">PSA7680_00316</name>
</gene>
<evidence type="ECO:0000313" key="6">
    <source>
        <dbReference type="Proteomes" id="UP000193409"/>
    </source>
</evidence>
<name>A0A1Y5RGT0_9RHOB</name>
<accession>A0A1Y5RGT0</accession>
<evidence type="ECO:0000256" key="1">
    <source>
        <dbReference type="ARBA" id="ARBA00023015"/>
    </source>
</evidence>
<dbReference type="PANTHER" id="PTHR46797">
    <property type="entry name" value="HTH-TYPE TRANSCRIPTIONAL REGULATOR"/>
    <property type="match status" value="1"/>
</dbReference>